<dbReference type="AlphaFoldDB" id="A0A391NVJ3"/>
<dbReference type="Proteomes" id="UP000265618">
    <property type="component" value="Unassembled WGS sequence"/>
</dbReference>
<accession>A0A391NVJ3</accession>
<comment type="caution">
    <text evidence="1">The sequence shown here is derived from an EMBL/GenBank/DDBJ whole genome shotgun (WGS) entry which is preliminary data.</text>
</comment>
<reference evidence="1 2" key="1">
    <citation type="journal article" date="2018" name="PLoS ONE">
        <title>The draft genome of Kipferlia bialata reveals reductive genome evolution in fornicate parasites.</title>
        <authorList>
            <person name="Tanifuji G."/>
            <person name="Takabayashi S."/>
            <person name="Kume K."/>
            <person name="Takagi M."/>
            <person name="Nakayama T."/>
            <person name="Kamikawa R."/>
            <person name="Inagaki Y."/>
            <person name="Hashimoto T."/>
        </authorList>
    </citation>
    <scope>NUCLEOTIDE SEQUENCE [LARGE SCALE GENOMIC DNA]</scope>
    <source>
        <strain evidence="1">NY0173</strain>
    </source>
</reference>
<evidence type="ECO:0000313" key="2">
    <source>
        <dbReference type="Proteomes" id="UP000265618"/>
    </source>
</evidence>
<evidence type="ECO:0000313" key="1">
    <source>
        <dbReference type="EMBL" id="GCA65151.1"/>
    </source>
</evidence>
<gene>
    <name evidence="1" type="ORF">KIPB_016395</name>
</gene>
<protein>
    <submittedName>
        <fullName evidence="1">Uncharacterized protein</fullName>
    </submittedName>
</protein>
<dbReference type="EMBL" id="BDIP01009979">
    <property type="protein sequence ID" value="GCA65151.1"/>
    <property type="molecule type" value="Genomic_DNA"/>
</dbReference>
<name>A0A391NVJ3_9EUKA</name>
<keyword evidence="2" id="KW-1185">Reference proteome</keyword>
<feature type="non-terminal residue" evidence="1">
    <location>
        <position position="1"/>
    </location>
</feature>
<sequence>YPIPSTKGVEMPLHLALSKRVVTLR</sequence>
<proteinExistence type="predicted"/>
<organism evidence="1 2">
    <name type="scientific">Kipferlia bialata</name>
    <dbReference type="NCBI Taxonomy" id="797122"/>
    <lineage>
        <taxon>Eukaryota</taxon>
        <taxon>Metamonada</taxon>
        <taxon>Carpediemonas-like organisms</taxon>
        <taxon>Kipferlia</taxon>
    </lineage>
</organism>